<keyword evidence="4 7" id="KW-0808">Transferase</keyword>
<organism evidence="7 8">
    <name type="scientific">Acinetobacter halotolerans</name>
    <dbReference type="NCBI Taxonomy" id="1752076"/>
    <lineage>
        <taxon>Bacteria</taxon>
        <taxon>Pseudomonadati</taxon>
        <taxon>Pseudomonadota</taxon>
        <taxon>Gammaproteobacteria</taxon>
        <taxon>Moraxellales</taxon>
        <taxon>Moraxellaceae</taxon>
        <taxon>Acinetobacter</taxon>
    </lineage>
</organism>
<feature type="domain" description="Glycosyltransferase 2-like" evidence="6">
    <location>
        <begin position="5"/>
        <end position="130"/>
    </location>
</feature>
<dbReference type="AlphaFoldDB" id="A0A4Q6XBW1"/>
<reference evidence="7 8" key="1">
    <citation type="submission" date="2019-02" db="EMBL/GenBank/DDBJ databases">
        <title>The draft genome of Acinetobacter halotolerans strain JCM 31009.</title>
        <authorList>
            <person name="Qin J."/>
            <person name="Feng Y."/>
            <person name="Nemec A."/>
            <person name="Zong Z."/>
        </authorList>
    </citation>
    <scope>NUCLEOTIDE SEQUENCE [LARGE SCALE GENOMIC DNA]</scope>
    <source>
        <strain evidence="7 8">JCM 31009</strain>
    </source>
</reference>
<evidence type="ECO:0000256" key="2">
    <source>
        <dbReference type="ARBA" id="ARBA00022475"/>
    </source>
</evidence>
<comment type="subcellular location">
    <subcellularLocation>
        <location evidence="1">Cell membrane</location>
    </subcellularLocation>
</comment>
<evidence type="ECO:0000256" key="5">
    <source>
        <dbReference type="ARBA" id="ARBA00023136"/>
    </source>
</evidence>
<dbReference type="RefSeq" id="WP_130161199.1">
    <property type="nucleotide sequence ID" value="NZ_SGIM01000002.1"/>
</dbReference>
<evidence type="ECO:0000259" key="6">
    <source>
        <dbReference type="Pfam" id="PF00535"/>
    </source>
</evidence>
<dbReference type="PANTHER" id="PTHR43646">
    <property type="entry name" value="GLYCOSYLTRANSFERASE"/>
    <property type="match status" value="1"/>
</dbReference>
<dbReference type="Proteomes" id="UP000292110">
    <property type="component" value="Unassembled WGS sequence"/>
</dbReference>
<dbReference type="SUPFAM" id="SSF53448">
    <property type="entry name" value="Nucleotide-diphospho-sugar transferases"/>
    <property type="match status" value="1"/>
</dbReference>
<dbReference type="Gene3D" id="3.90.550.10">
    <property type="entry name" value="Spore Coat Polysaccharide Biosynthesis Protein SpsA, Chain A"/>
    <property type="match status" value="1"/>
</dbReference>
<keyword evidence="8" id="KW-1185">Reference proteome</keyword>
<evidence type="ECO:0000256" key="4">
    <source>
        <dbReference type="ARBA" id="ARBA00022679"/>
    </source>
</evidence>
<evidence type="ECO:0000313" key="7">
    <source>
        <dbReference type="EMBL" id="RZF55862.1"/>
    </source>
</evidence>
<evidence type="ECO:0000256" key="3">
    <source>
        <dbReference type="ARBA" id="ARBA00022676"/>
    </source>
</evidence>
<dbReference type="Pfam" id="PF00535">
    <property type="entry name" value="Glycos_transf_2"/>
    <property type="match status" value="1"/>
</dbReference>
<proteinExistence type="predicted"/>
<keyword evidence="5" id="KW-0472">Membrane</keyword>
<keyword evidence="2" id="KW-1003">Cell membrane</keyword>
<comment type="caution">
    <text evidence="7">The sequence shown here is derived from an EMBL/GenBank/DDBJ whole genome shotgun (WGS) entry which is preliminary data.</text>
</comment>
<gene>
    <name evidence="7" type="ORF">EXE30_03385</name>
</gene>
<name>A0A4Q6XBW1_9GAMM</name>
<protein>
    <submittedName>
        <fullName evidence="7">Glycosyltransferase</fullName>
    </submittedName>
</protein>
<dbReference type="InterPro" id="IPR001173">
    <property type="entry name" value="Glyco_trans_2-like"/>
</dbReference>
<evidence type="ECO:0000313" key="8">
    <source>
        <dbReference type="Proteomes" id="UP000292110"/>
    </source>
</evidence>
<accession>A0A4Q6XBW1</accession>
<dbReference type="EMBL" id="SGIM01000002">
    <property type="protein sequence ID" value="RZF55862.1"/>
    <property type="molecule type" value="Genomic_DNA"/>
</dbReference>
<dbReference type="InterPro" id="IPR029044">
    <property type="entry name" value="Nucleotide-diphossugar_trans"/>
</dbReference>
<evidence type="ECO:0000256" key="1">
    <source>
        <dbReference type="ARBA" id="ARBA00004236"/>
    </source>
</evidence>
<dbReference type="GO" id="GO:0005886">
    <property type="term" value="C:plasma membrane"/>
    <property type="evidence" value="ECO:0007669"/>
    <property type="project" value="UniProtKB-SubCell"/>
</dbReference>
<dbReference type="GO" id="GO:0016757">
    <property type="term" value="F:glycosyltransferase activity"/>
    <property type="evidence" value="ECO:0007669"/>
    <property type="project" value="UniProtKB-KW"/>
</dbReference>
<sequence>MKIGIVIPAHNEEQYLPTCLQSVQRAIQELRDYHVEVLVVLDSCMDQSRSIVQEYQVNWIECNYACVGKARDLGIRYLITQGVTWIACTDADSHVNPDWLVCQMQHQPTDAICGIVMLDDFSHLSMLKKQRYLSHYQDQMNHQHIHGANLSFTVDAYIQAGGFEPTPCHEDVLLIQKFIKQYCHITWSNLVRVTTSSRLIARAPQGLSHFLNEL</sequence>
<dbReference type="PANTHER" id="PTHR43646:SF2">
    <property type="entry name" value="GLYCOSYLTRANSFERASE 2-LIKE DOMAIN-CONTAINING PROTEIN"/>
    <property type="match status" value="1"/>
</dbReference>
<keyword evidence="3" id="KW-0328">Glycosyltransferase</keyword>